<protein>
    <submittedName>
        <fullName evidence="1">Uncharacterized protein</fullName>
    </submittedName>
</protein>
<keyword evidence="2" id="KW-1185">Reference proteome</keyword>
<dbReference type="EMBL" id="AP018042">
    <property type="protein sequence ID" value="BAX80683.1"/>
    <property type="molecule type" value="Genomic_DNA"/>
</dbReference>
<dbReference type="KEGG" id="mbas:ALGA_2356"/>
<proteinExistence type="predicted"/>
<reference evidence="1 2" key="1">
    <citation type="journal article" date="2018" name="Mar. Genomics">
        <title>Complete genome sequence of Marinifilaceae bacterium strain SPP2, isolated from the Antarctic marine sediment.</title>
        <authorList>
            <person name="Watanabe M."/>
            <person name="Kojima H."/>
            <person name="Fukui M."/>
        </authorList>
    </citation>
    <scope>NUCLEOTIDE SEQUENCE [LARGE SCALE GENOMIC DNA]</scope>
    <source>
        <strain evidence="1 2">SPP2</strain>
    </source>
</reference>
<reference evidence="2" key="2">
    <citation type="journal article" date="2020" name="Antonie Van Leeuwenhoek">
        <title>Labilibaculum antarcticum sp. nov., a novel facultative anaerobic, psychrotorelant bacterium isolated from marine sediment of Antarctica.</title>
        <authorList>
            <person name="Watanabe M."/>
            <person name="Kojima H."/>
            <person name="Fukui M."/>
        </authorList>
    </citation>
    <scope>NUCLEOTIDE SEQUENCE [LARGE SCALE GENOMIC DNA]</scope>
    <source>
        <strain evidence="2">SPP2</strain>
    </source>
</reference>
<organism evidence="1 2">
    <name type="scientific">Labilibaculum antarcticum</name>
    <dbReference type="NCBI Taxonomy" id="1717717"/>
    <lineage>
        <taxon>Bacteria</taxon>
        <taxon>Pseudomonadati</taxon>
        <taxon>Bacteroidota</taxon>
        <taxon>Bacteroidia</taxon>
        <taxon>Marinilabiliales</taxon>
        <taxon>Marinifilaceae</taxon>
        <taxon>Labilibaculum</taxon>
    </lineage>
</organism>
<gene>
    <name evidence="1" type="ORF">ALGA_2356</name>
</gene>
<evidence type="ECO:0000313" key="1">
    <source>
        <dbReference type="EMBL" id="BAX80683.1"/>
    </source>
</evidence>
<sequence>MYSCPFVENYSITIPTAGFSIGNNVINFKAVSGSCEANLTNSATLVVNQNPTGVGFYHE</sequence>
<evidence type="ECO:0000313" key="2">
    <source>
        <dbReference type="Proteomes" id="UP000218267"/>
    </source>
</evidence>
<name>A0A1Y1CKV7_9BACT</name>
<accession>A0A1Y1CKV7</accession>
<dbReference type="AlphaFoldDB" id="A0A1Y1CKV7"/>
<dbReference type="Proteomes" id="UP000218267">
    <property type="component" value="Chromosome"/>
</dbReference>